<dbReference type="GO" id="GO:0000707">
    <property type="term" value="P:meiotic DNA recombinase assembly"/>
    <property type="evidence" value="ECO:0007669"/>
    <property type="project" value="TreeGrafter"/>
</dbReference>
<dbReference type="AlphaFoldDB" id="A0A915BJM3"/>
<evidence type="ECO:0000256" key="3">
    <source>
        <dbReference type="ARBA" id="ARBA00022763"/>
    </source>
</evidence>
<name>A0A915BJM3_PARUN</name>
<dbReference type="InterPro" id="IPR013632">
    <property type="entry name" value="Rad51_C"/>
</dbReference>
<evidence type="ECO:0000313" key="10">
    <source>
        <dbReference type="WBParaSite" id="PgR042_g049_t02"/>
    </source>
</evidence>
<dbReference type="GO" id="GO:0140664">
    <property type="term" value="F:ATP-dependent DNA damage sensor activity"/>
    <property type="evidence" value="ECO:0007669"/>
    <property type="project" value="InterPro"/>
</dbReference>
<evidence type="ECO:0000256" key="7">
    <source>
        <dbReference type="ARBA" id="ARBA00040674"/>
    </source>
</evidence>
<evidence type="ECO:0000256" key="5">
    <source>
        <dbReference type="ARBA" id="ARBA00023204"/>
    </source>
</evidence>
<proteinExistence type="predicted"/>
<evidence type="ECO:0000256" key="1">
    <source>
        <dbReference type="ARBA" id="ARBA00004123"/>
    </source>
</evidence>
<protein>
    <recommendedName>
        <fullName evidence="7">DNA repair protein RAD51 homolog 3</fullName>
    </recommendedName>
</protein>
<dbReference type="SUPFAM" id="SSF52540">
    <property type="entry name" value="P-loop containing nucleoside triphosphate hydrolases"/>
    <property type="match status" value="1"/>
</dbReference>
<dbReference type="WBParaSite" id="PgR042_g049_t06">
    <property type="protein sequence ID" value="PgR042_g049_t06"/>
    <property type="gene ID" value="PgR042_g049"/>
</dbReference>
<dbReference type="InterPro" id="IPR052093">
    <property type="entry name" value="HR_Repair_Mediator"/>
</dbReference>
<evidence type="ECO:0000313" key="11">
    <source>
        <dbReference type="WBParaSite" id="PgR042_g049_t03"/>
    </source>
</evidence>
<dbReference type="Gene3D" id="3.40.50.300">
    <property type="entry name" value="P-loop containing nucleotide triphosphate hydrolases"/>
    <property type="match status" value="1"/>
</dbReference>
<dbReference type="WBParaSite" id="PgR042_g049_t03">
    <property type="protein sequence ID" value="PgR042_g049_t03"/>
    <property type="gene ID" value="PgR042_g049"/>
</dbReference>
<dbReference type="GO" id="GO:0033063">
    <property type="term" value="C:Rad51B-Rad51C-Rad51D-XRCC2 complex"/>
    <property type="evidence" value="ECO:0007669"/>
    <property type="project" value="TreeGrafter"/>
</dbReference>
<keyword evidence="6" id="KW-0539">Nucleus</keyword>
<accession>A0A915BJM3</accession>
<evidence type="ECO:0000259" key="8">
    <source>
        <dbReference type="PROSITE" id="PS50162"/>
    </source>
</evidence>
<feature type="domain" description="RecA family profile 1" evidence="8">
    <location>
        <begin position="19"/>
        <end position="183"/>
    </location>
</feature>
<comment type="subcellular location">
    <subcellularLocation>
        <location evidence="1">Nucleus</location>
    </subcellularLocation>
</comment>
<keyword evidence="2" id="KW-0547">Nucleotide-binding</keyword>
<reference evidence="10 11" key="1">
    <citation type="submission" date="2022-11" db="UniProtKB">
        <authorList>
            <consortium name="WormBaseParasite"/>
        </authorList>
    </citation>
    <scope>IDENTIFICATION</scope>
</reference>
<dbReference type="InterPro" id="IPR027417">
    <property type="entry name" value="P-loop_NTPase"/>
</dbReference>
<dbReference type="GO" id="GO:0000400">
    <property type="term" value="F:four-way junction DNA binding"/>
    <property type="evidence" value="ECO:0007669"/>
    <property type="project" value="TreeGrafter"/>
</dbReference>
<dbReference type="WBParaSite" id="PgR042_g049_t02">
    <property type="protein sequence ID" value="PgR042_g049_t02"/>
    <property type="gene ID" value="PgR042_g049"/>
</dbReference>
<dbReference type="PANTHER" id="PTHR46239:SF1">
    <property type="entry name" value="DNA REPAIR PROTEIN RAD51 HOMOLOG 3"/>
    <property type="match status" value="1"/>
</dbReference>
<dbReference type="GO" id="GO:0005524">
    <property type="term" value="F:ATP binding"/>
    <property type="evidence" value="ECO:0007669"/>
    <property type="project" value="UniProtKB-KW"/>
</dbReference>
<dbReference type="GO" id="GO:0007131">
    <property type="term" value="P:reciprocal meiotic recombination"/>
    <property type="evidence" value="ECO:0007669"/>
    <property type="project" value="TreeGrafter"/>
</dbReference>
<dbReference type="Pfam" id="PF08423">
    <property type="entry name" value="Rad51"/>
    <property type="match status" value="1"/>
</dbReference>
<keyword evidence="9" id="KW-1185">Reference proteome</keyword>
<dbReference type="PANTHER" id="PTHR46239">
    <property type="entry name" value="DNA REPAIR PROTEIN RAD51 HOMOLOG 3 RAD51C"/>
    <property type="match status" value="1"/>
</dbReference>
<dbReference type="Proteomes" id="UP000887569">
    <property type="component" value="Unplaced"/>
</dbReference>
<sequence length="258" mass="28339">MSDSFEFITGDMLLEMESEEEILSTGVVQLDTLFGGGITAGTLLEIVGLSSAGKSQLCMQLAVNVQRHKTRSECVYVDTEGGFSTKRLCDIATRCLPSLYVPSCLQRIHHCRCHDAVQLTSTLHRLDTLISQNPMIGLVIVDSVAMPLRGEIDHMRYTIMDFSRVLSSLAVVYRCVVIVVNHVAFRFRNDNDSESGYLASALGTSWSHRPTSRLWMCPAEGVASYRTAYLMKSPFSAIGSVPYIITEGGVESIGDIVS</sequence>
<evidence type="ECO:0000256" key="6">
    <source>
        <dbReference type="ARBA" id="ARBA00023242"/>
    </source>
</evidence>
<dbReference type="PROSITE" id="PS50162">
    <property type="entry name" value="RECA_2"/>
    <property type="match status" value="1"/>
</dbReference>
<dbReference type="InterPro" id="IPR020588">
    <property type="entry name" value="RecA_ATP-bd"/>
</dbReference>
<evidence type="ECO:0000313" key="9">
    <source>
        <dbReference type="Proteomes" id="UP000887569"/>
    </source>
</evidence>
<dbReference type="GO" id="GO:0005657">
    <property type="term" value="C:replication fork"/>
    <property type="evidence" value="ECO:0007669"/>
    <property type="project" value="TreeGrafter"/>
</dbReference>
<evidence type="ECO:0000313" key="12">
    <source>
        <dbReference type="WBParaSite" id="PgR042_g049_t06"/>
    </source>
</evidence>
<keyword evidence="5" id="KW-0234">DNA repair</keyword>
<organism evidence="9 12">
    <name type="scientific">Parascaris univalens</name>
    <name type="common">Nematode worm</name>
    <dbReference type="NCBI Taxonomy" id="6257"/>
    <lineage>
        <taxon>Eukaryota</taxon>
        <taxon>Metazoa</taxon>
        <taxon>Ecdysozoa</taxon>
        <taxon>Nematoda</taxon>
        <taxon>Chromadorea</taxon>
        <taxon>Rhabditida</taxon>
        <taxon>Spirurina</taxon>
        <taxon>Ascaridomorpha</taxon>
        <taxon>Ascaridoidea</taxon>
        <taxon>Ascarididae</taxon>
        <taxon>Parascaris</taxon>
    </lineage>
</organism>
<dbReference type="GO" id="GO:0033065">
    <property type="term" value="C:Rad51C-XRCC3 complex"/>
    <property type="evidence" value="ECO:0007669"/>
    <property type="project" value="TreeGrafter"/>
</dbReference>
<evidence type="ECO:0000256" key="4">
    <source>
        <dbReference type="ARBA" id="ARBA00022840"/>
    </source>
</evidence>
<keyword evidence="4" id="KW-0067">ATP-binding</keyword>
<keyword evidence="3" id="KW-0227">DNA damage</keyword>
<evidence type="ECO:0000256" key="2">
    <source>
        <dbReference type="ARBA" id="ARBA00022741"/>
    </source>
</evidence>
<dbReference type="GO" id="GO:0008821">
    <property type="term" value="F:crossover junction DNA endonuclease activity"/>
    <property type="evidence" value="ECO:0007669"/>
    <property type="project" value="TreeGrafter"/>
</dbReference>